<gene>
    <name evidence="1" type="ORF">C7H19_22295</name>
</gene>
<dbReference type="EMBL" id="PXOH01000041">
    <property type="protein sequence ID" value="PSF31758.1"/>
    <property type="molecule type" value="Genomic_DNA"/>
</dbReference>
<sequence length="96" mass="11309">MSKFPDQKIEEWLFLSKKRITVGEFCRCWVPLIYEISPEDRRYSAACLDLLERITQRKAKTIYAWMAGTISTPRDIENLLGLCDYLFKIQQSLDLS</sequence>
<dbReference type="AlphaFoldDB" id="A0A2T1LRV4"/>
<name>A0A2T1LRV4_9CHRO</name>
<accession>A0A2T1LRV4</accession>
<proteinExistence type="predicted"/>
<evidence type="ECO:0000313" key="1">
    <source>
        <dbReference type="EMBL" id="PSF31758.1"/>
    </source>
</evidence>
<reference evidence="1 2" key="1">
    <citation type="submission" date="2018-03" db="EMBL/GenBank/DDBJ databases">
        <title>The ancient ancestry and fast evolution of plastids.</title>
        <authorList>
            <person name="Moore K.R."/>
            <person name="Magnabosco C."/>
            <person name="Momper L."/>
            <person name="Gold D.A."/>
            <person name="Bosak T."/>
            <person name="Fournier G.P."/>
        </authorList>
    </citation>
    <scope>NUCLEOTIDE SEQUENCE [LARGE SCALE GENOMIC DNA]</scope>
    <source>
        <strain evidence="1 2">CCALA 016</strain>
    </source>
</reference>
<evidence type="ECO:0000313" key="2">
    <source>
        <dbReference type="Proteomes" id="UP000239001"/>
    </source>
</evidence>
<reference evidence="1 2" key="2">
    <citation type="submission" date="2018-03" db="EMBL/GenBank/DDBJ databases">
        <authorList>
            <person name="Keele B.F."/>
        </authorList>
    </citation>
    <scope>NUCLEOTIDE SEQUENCE [LARGE SCALE GENOMIC DNA]</scope>
    <source>
        <strain evidence="1 2">CCALA 016</strain>
    </source>
</reference>
<dbReference type="Proteomes" id="UP000239001">
    <property type="component" value="Unassembled WGS sequence"/>
</dbReference>
<dbReference type="OrthoDB" id="426051at2"/>
<keyword evidence="2" id="KW-1185">Reference proteome</keyword>
<comment type="caution">
    <text evidence="1">The sequence shown here is derived from an EMBL/GenBank/DDBJ whole genome shotgun (WGS) entry which is preliminary data.</text>
</comment>
<organism evidence="1 2">
    <name type="scientific">Aphanothece hegewaldii CCALA 016</name>
    <dbReference type="NCBI Taxonomy" id="2107694"/>
    <lineage>
        <taxon>Bacteria</taxon>
        <taxon>Bacillati</taxon>
        <taxon>Cyanobacteriota</taxon>
        <taxon>Cyanophyceae</taxon>
        <taxon>Oscillatoriophycideae</taxon>
        <taxon>Chroococcales</taxon>
        <taxon>Aphanothecaceae</taxon>
        <taxon>Aphanothece</taxon>
    </lineage>
</organism>
<dbReference type="RefSeq" id="WP_106459124.1">
    <property type="nucleotide sequence ID" value="NZ_PXOH01000041.1"/>
</dbReference>
<protein>
    <submittedName>
        <fullName evidence="1">Uncharacterized protein</fullName>
    </submittedName>
</protein>